<keyword evidence="2 7" id="KW-0813">Transport</keyword>
<dbReference type="CDD" id="cd06261">
    <property type="entry name" value="TM_PBP2"/>
    <property type="match status" value="1"/>
</dbReference>
<dbReference type="Gene3D" id="1.10.3720.10">
    <property type="entry name" value="MetI-like"/>
    <property type="match status" value="1"/>
</dbReference>
<evidence type="ECO:0000256" key="7">
    <source>
        <dbReference type="RuleBase" id="RU363032"/>
    </source>
</evidence>
<keyword evidence="10" id="KW-1185">Reference proteome</keyword>
<keyword evidence="4 7" id="KW-0812">Transmembrane</keyword>
<feature type="transmembrane region" description="Helical" evidence="7">
    <location>
        <begin position="188"/>
        <end position="209"/>
    </location>
</feature>
<keyword evidence="3" id="KW-1003">Cell membrane</keyword>
<dbReference type="GO" id="GO:0005886">
    <property type="term" value="C:plasma membrane"/>
    <property type="evidence" value="ECO:0007669"/>
    <property type="project" value="UniProtKB-SubCell"/>
</dbReference>
<dbReference type="RefSeq" id="WP_215626205.1">
    <property type="nucleotide sequence ID" value="NZ_CP067089.2"/>
</dbReference>
<dbReference type="PANTHER" id="PTHR43386">
    <property type="entry name" value="OLIGOPEPTIDE TRANSPORT SYSTEM PERMEASE PROTEIN APPC"/>
    <property type="match status" value="1"/>
</dbReference>
<feature type="transmembrane region" description="Helical" evidence="7">
    <location>
        <begin position="230"/>
        <end position="249"/>
    </location>
</feature>
<dbReference type="InterPro" id="IPR035906">
    <property type="entry name" value="MetI-like_sf"/>
</dbReference>
<dbReference type="Proteomes" id="UP000595917">
    <property type="component" value="Chromosome"/>
</dbReference>
<evidence type="ECO:0000256" key="6">
    <source>
        <dbReference type="ARBA" id="ARBA00023136"/>
    </source>
</evidence>
<dbReference type="InterPro" id="IPR025966">
    <property type="entry name" value="OppC_N"/>
</dbReference>
<evidence type="ECO:0000256" key="4">
    <source>
        <dbReference type="ARBA" id="ARBA00022692"/>
    </source>
</evidence>
<gene>
    <name evidence="9" type="ORF">JFL75_18510</name>
</gene>
<evidence type="ECO:0000259" key="8">
    <source>
        <dbReference type="PROSITE" id="PS50928"/>
    </source>
</evidence>
<proteinExistence type="inferred from homology"/>
<feature type="domain" description="ABC transmembrane type-1" evidence="8">
    <location>
        <begin position="122"/>
        <end position="311"/>
    </location>
</feature>
<dbReference type="InterPro" id="IPR000515">
    <property type="entry name" value="MetI-like"/>
</dbReference>
<keyword evidence="5 7" id="KW-1133">Transmembrane helix</keyword>
<evidence type="ECO:0000313" key="10">
    <source>
        <dbReference type="Proteomes" id="UP000595917"/>
    </source>
</evidence>
<reference evidence="9" key="1">
    <citation type="submission" date="2021-01" db="EMBL/GenBank/DDBJ databases">
        <title>Description of Breznakiella homolactica.</title>
        <authorList>
            <person name="Song Y."/>
            <person name="Brune A."/>
        </authorList>
    </citation>
    <scope>NUCLEOTIDE SEQUENCE</scope>
    <source>
        <strain evidence="9">RmG30</strain>
    </source>
</reference>
<dbReference type="SUPFAM" id="SSF161098">
    <property type="entry name" value="MetI-like"/>
    <property type="match status" value="1"/>
</dbReference>
<dbReference type="KEGG" id="bhc:JFL75_18510"/>
<organism evidence="9 10">
    <name type="scientific">Breznakiella homolactica</name>
    <dbReference type="NCBI Taxonomy" id="2798577"/>
    <lineage>
        <taxon>Bacteria</taxon>
        <taxon>Pseudomonadati</taxon>
        <taxon>Spirochaetota</taxon>
        <taxon>Spirochaetia</taxon>
        <taxon>Spirochaetales</taxon>
        <taxon>Breznakiellaceae</taxon>
        <taxon>Breznakiella</taxon>
    </lineage>
</organism>
<feature type="transmembrane region" description="Helical" evidence="7">
    <location>
        <begin position="47"/>
        <end position="69"/>
    </location>
</feature>
<dbReference type="GO" id="GO:0055085">
    <property type="term" value="P:transmembrane transport"/>
    <property type="evidence" value="ECO:0007669"/>
    <property type="project" value="InterPro"/>
</dbReference>
<name>A0A7T8B8S0_9SPIR</name>
<comment type="similarity">
    <text evidence="7">Belongs to the binding-protein-dependent transport system permease family.</text>
</comment>
<feature type="transmembrane region" description="Helical" evidence="7">
    <location>
        <begin position="164"/>
        <end position="182"/>
    </location>
</feature>
<feature type="transmembrane region" description="Helical" evidence="7">
    <location>
        <begin position="293"/>
        <end position="310"/>
    </location>
</feature>
<evidence type="ECO:0000256" key="2">
    <source>
        <dbReference type="ARBA" id="ARBA00022448"/>
    </source>
</evidence>
<evidence type="ECO:0000313" key="9">
    <source>
        <dbReference type="EMBL" id="QQO08899.1"/>
    </source>
</evidence>
<accession>A0A7T8B8S0</accession>
<evidence type="ECO:0000256" key="1">
    <source>
        <dbReference type="ARBA" id="ARBA00004651"/>
    </source>
</evidence>
<protein>
    <submittedName>
        <fullName evidence="9">ABC transporter permease</fullName>
    </submittedName>
</protein>
<evidence type="ECO:0000256" key="3">
    <source>
        <dbReference type="ARBA" id="ARBA00022475"/>
    </source>
</evidence>
<keyword evidence="6 7" id="KW-0472">Membrane</keyword>
<dbReference type="InterPro" id="IPR050366">
    <property type="entry name" value="BP-dependent_transpt_permease"/>
</dbReference>
<feature type="transmembrane region" description="Helical" evidence="7">
    <location>
        <begin position="127"/>
        <end position="152"/>
    </location>
</feature>
<dbReference type="EMBL" id="CP067089">
    <property type="protein sequence ID" value="QQO08899.1"/>
    <property type="molecule type" value="Genomic_DNA"/>
</dbReference>
<dbReference type="AlphaFoldDB" id="A0A7T8B8S0"/>
<dbReference type="Pfam" id="PF12911">
    <property type="entry name" value="OppC_N"/>
    <property type="match status" value="1"/>
</dbReference>
<evidence type="ECO:0000256" key="5">
    <source>
        <dbReference type="ARBA" id="ARBA00022989"/>
    </source>
</evidence>
<dbReference type="Pfam" id="PF00528">
    <property type="entry name" value="BPD_transp_1"/>
    <property type="match status" value="1"/>
</dbReference>
<comment type="subcellular location">
    <subcellularLocation>
        <location evidence="1 7">Cell membrane</location>
        <topology evidence="1 7">Multi-pass membrane protein</topology>
    </subcellularLocation>
</comment>
<sequence>MASNAQKPEHTHPGSLIADVTDEEEIAVRQDRSAFGEFWHRFKKNKLAVIGLVVVVLYILLAVFADLFYSEDFILSNQISNAFASPGTVADIDWNDEIKPHRYILGADNFGRDVLGRIIHGARVSMIIGFVTVIFSIIVGGGLGALAGYYGGVLETIIMRGADILLAIPNVLFAMAIVAALGPSFRNLLLAIGITAIPTYVRIVRASVLTVKDQEFVEAARAIGARDHRLILFHVLPNCMAPVIVQATLGIAQNILSATFLSFLGLGIQPPSPEWGNMLSEARQYIISAPHTLIFPGLAIMTVILAYNLIGDGLRDALDPKLKR</sequence>
<dbReference type="PANTHER" id="PTHR43386:SF1">
    <property type="entry name" value="D,D-DIPEPTIDE TRANSPORT SYSTEM PERMEASE PROTEIN DDPC-RELATED"/>
    <property type="match status" value="1"/>
</dbReference>
<dbReference type="PROSITE" id="PS50928">
    <property type="entry name" value="ABC_TM1"/>
    <property type="match status" value="1"/>
</dbReference>